<protein>
    <submittedName>
        <fullName evidence="1">Uncharacterized protein</fullName>
    </submittedName>
</protein>
<sequence>MSIHQVKAHSLVPAVPRREPEAAQGWFARLVAWWGRQNPAVPDHLRADVGLPPREPSMFDFPLVDLGRKADQGKSKDWMN</sequence>
<dbReference type="EMBL" id="JALAZD010000001">
    <property type="protein sequence ID" value="MCI0126055.1"/>
    <property type="molecule type" value="Genomic_DNA"/>
</dbReference>
<organism evidence="1 2">
    <name type="scientific">Paradevosia shaoguanensis</name>
    <dbReference type="NCBI Taxonomy" id="1335043"/>
    <lineage>
        <taxon>Bacteria</taxon>
        <taxon>Pseudomonadati</taxon>
        <taxon>Pseudomonadota</taxon>
        <taxon>Alphaproteobacteria</taxon>
        <taxon>Hyphomicrobiales</taxon>
        <taxon>Devosiaceae</taxon>
        <taxon>Paradevosia</taxon>
    </lineage>
</organism>
<accession>A0AA41UA53</accession>
<evidence type="ECO:0000313" key="2">
    <source>
        <dbReference type="Proteomes" id="UP001156140"/>
    </source>
</evidence>
<keyword evidence="2" id="KW-1185">Reference proteome</keyword>
<comment type="caution">
    <text evidence="1">The sequence shown here is derived from an EMBL/GenBank/DDBJ whole genome shotgun (WGS) entry which is preliminary data.</text>
</comment>
<reference evidence="1" key="1">
    <citation type="submission" date="2022-03" db="EMBL/GenBank/DDBJ databases">
        <title>The complete genome sequence of a Methyloterrigena soli.</title>
        <authorList>
            <person name="Zi Z."/>
        </authorList>
    </citation>
    <scope>NUCLEOTIDE SEQUENCE</scope>
    <source>
        <strain evidence="1">M48</strain>
    </source>
</reference>
<dbReference type="RefSeq" id="WP_035090430.1">
    <property type="nucleotide sequence ID" value="NZ_JAKETQ010000001.1"/>
</dbReference>
<dbReference type="Proteomes" id="UP001156140">
    <property type="component" value="Unassembled WGS sequence"/>
</dbReference>
<gene>
    <name evidence="1" type="ORF">ML536_04375</name>
</gene>
<proteinExistence type="predicted"/>
<evidence type="ECO:0000313" key="1">
    <source>
        <dbReference type="EMBL" id="MCI0126055.1"/>
    </source>
</evidence>
<name>A0AA41UA53_9HYPH</name>
<dbReference type="AlphaFoldDB" id="A0AA41UA53"/>